<gene>
    <name evidence="1" type="ORF">AMS69_18470</name>
</gene>
<dbReference type="NCBIfam" id="TIGR01409">
    <property type="entry name" value="TAT_signal_seq"/>
    <property type="match status" value="1"/>
</dbReference>
<dbReference type="EMBL" id="LIUF01000010">
    <property type="protein sequence ID" value="KOX91477.1"/>
    <property type="molecule type" value="Genomic_DNA"/>
</dbReference>
<dbReference type="InterPro" id="IPR011050">
    <property type="entry name" value="Pectin_lyase_fold/virulence"/>
</dbReference>
<reference evidence="1 2" key="1">
    <citation type="submission" date="2015-08" db="EMBL/GenBank/DDBJ databases">
        <title>Genomes of Isolates from Cabo Rojo, PR.</title>
        <authorList>
            <person name="Sanchez-Nieves R.L."/>
            <person name="Montalvo-Rodriguez R."/>
        </authorList>
    </citation>
    <scope>NUCLEOTIDE SEQUENCE [LARGE SCALE GENOMIC DNA]</scope>
    <source>
        <strain evidence="1 2">SL3</strain>
    </source>
</reference>
<evidence type="ECO:0000313" key="1">
    <source>
        <dbReference type="EMBL" id="KOX91477.1"/>
    </source>
</evidence>
<dbReference type="SUPFAM" id="SSF51126">
    <property type="entry name" value="Pectin lyase-like"/>
    <property type="match status" value="1"/>
</dbReference>
<dbReference type="OrthoDB" id="202667at2157"/>
<evidence type="ECO:0008006" key="3">
    <source>
        <dbReference type="Google" id="ProtNLM"/>
    </source>
</evidence>
<dbReference type="InterPro" id="IPR019546">
    <property type="entry name" value="TAT_signal_bac_arc"/>
</dbReference>
<keyword evidence="2" id="KW-1185">Reference proteome</keyword>
<dbReference type="InterPro" id="IPR006311">
    <property type="entry name" value="TAT_signal"/>
</dbReference>
<protein>
    <recommendedName>
        <fullName evidence="3">Right handed beta helix domain-containing protein</fullName>
    </recommendedName>
</protein>
<dbReference type="RefSeq" id="WP_053969500.1">
    <property type="nucleotide sequence ID" value="NZ_LIUF01000010.1"/>
</dbReference>
<dbReference type="PROSITE" id="PS51318">
    <property type="entry name" value="TAT"/>
    <property type="match status" value="1"/>
</dbReference>
<dbReference type="Proteomes" id="UP000037729">
    <property type="component" value="Unassembled WGS sequence"/>
</dbReference>
<dbReference type="AlphaFoldDB" id="A0A0M9AGC4"/>
<dbReference type="STRING" id="1705562.AMS69_18470"/>
<comment type="caution">
    <text evidence="1">The sequence shown here is derived from an EMBL/GenBank/DDBJ whole genome shotgun (WGS) entry which is preliminary data.</text>
</comment>
<name>A0A0M9AGC4_9EURY</name>
<dbReference type="PATRIC" id="fig|1705562.3.peg.740"/>
<proteinExistence type="predicted"/>
<sequence length="440" mass="46708">MDRGQRTRRGFLKGIAATALTVGISYPGNVTTQSRFDTVVNAIAAGADPNGSERIDNVLEGYIDDDTLIEFPAGRYRLGSLDVGPVRNLGLRAKPQARVLFEPATPASDQRSFITFEGIEDLLLNGLTFDFSRPGFGNTLRVIANGDFLAQDLRICGQLADQDRTTPHVGFRFDVRDPDSTGVVRDVSAPDGGHQGGNGVGIFVGKNHAGTLRFENCTVANFPNNGLYASAPGRSSRNYRGRDGVVHVRGGLYANNNIANVRLGSTGSTAYGVTVRVDSVPPYPSLEKLNVRGIRLRAQSGQFISDCDITITSDAGPGFGAIVYHPDHDSSTVRNTTIHVDKDEYNAVRAVSGDSGGTGGPLTLQNVSVTGDAAGGAAVVIADRDRTVLRDCVIEQSGAGRDGVRFTSANECLITDSTIQVPGEPLSLIDSSVRKVRLTV</sequence>
<accession>A0A0M9AGC4</accession>
<evidence type="ECO:0000313" key="2">
    <source>
        <dbReference type="Proteomes" id="UP000037729"/>
    </source>
</evidence>
<organism evidence="1 2">
    <name type="scientific">Haloarcula rubripromontorii</name>
    <dbReference type="NCBI Taxonomy" id="1705562"/>
    <lineage>
        <taxon>Archaea</taxon>
        <taxon>Methanobacteriati</taxon>
        <taxon>Methanobacteriota</taxon>
        <taxon>Stenosarchaea group</taxon>
        <taxon>Halobacteria</taxon>
        <taxon>Halobacteriales</taxon>
        <taxon>Haloarculaceae</taxon>
        <taxon>Haloarcula</taxon>
    </lineage>
</organism>